<accession>A0ABV8WQT9</accession>
<sequence length="287" mass="33224">MMYEKYKPLLFSIAYRMLGSIKDAEDIVHDVFVQLETINLSQIEDRKAYLTKMVTNKSLNLLQTAWKKREVYPGEWLPEPIVSIDDNDPLDKLLKEESISYAFLVLLHQLTDLERCVYLLREVLSYDYRSIAEALDRTEESCRKVFSRAKQKLRERKTSKKQNVDTAEELASLFLEAIEKSDFDSFISRLMEDVVLVTDGGGKVRSAMYPIYDKHRVSAFLQGIYKKGSFEGVYSLVNVNGEIGILQRKNGRPVKLIMFDNRETGVQNIYIVMNPDKLKEIGHKFPS</sequence>
<feature type="domain" description="RNA polymerase sigma-70 region 2" evidence="2">
    <location>
        <begin position="2"/>
        <end position="66"/>
    </location>
</feature>
<comment type="caution">
    <text evidence="4">The sequence shown here is derived from an EMBL/GenBank/DDBJ whole genome shotgun (WGS) entry which is preliminary data.</text>
</comment>
<dbReference type="InterPro" id="IPR007627">
    <property type="entry name" value="RNA_pol_sigma70_r2"/>
</dbReference>
<dbReference type="Gene3D" id="1.10.10.10">
    <property type="entry name" value="Winged helix-like DNA-binding domain superfamily/Winged helix DNA-binding domain"/>
    <property type="match status" value="1"/>
</dbReference>
<dbReference type="RefSeq" id="WP_390249768.1">
    <property type="nucleotide sequence ID" value="NZ_JBHSDT010000003.1"/>
</dbReference>
<keyword evidence="5" id="KW-1185">Reference proteome</keyword>
<name>A0ABV8WQT9_9BACI</name>
<evidence type="ECO:0000259" key="2">
    <source>
        <dbReference type="Pfam" id="PF04542"/>
    </source>
</evidence>
<reference evidence="5" key="1">
    <citation type="journal article" date="2019" name="Int. J. Syst. Evol. Microbiol.">
        <title>The Global Catalogue of Microorganisms (GCM) 10K type strain sequencing project: providing services to taxonomists for standard genome sequencing and annotation.</title>
        <authorList>
            <consortium name="The Broad Institute Genomics Platform"/>
            <consortium name="The Broad Institute Genome Sequencing Center for Infectious Disease"/>
            <person name="Wu L."/>
            <person name="Ma J."/>
        </authorList>
    </citation>
    <scope>NUCLEOTIDE SEQUENCE [LARGE SCALE GENOMIC DNA]</scope>
    <source>
        <strain evidence="5">CCUG 37865</strain>
    </source>
</reference>
<evidence type="ECO:0000259" key="3">
    <source>
        <dbReference type="Pfam" id="PF08281"/>
    </source>
</evidence>
<dbReference type="Gene3D" id="1.10.1740.10">
    <property type="match status" value="1"/>
</dbReference>
<dbReference type="EMBL" id="JBHSDT010000003">
    <property type="protein sequence ID" value="MFC4402230.1"/>
    <property type="molecule type" value="Genomic_DNA"/>
</dbReference>
<gene>
    <name evidence="4" type="ORF">ACFOY7_03970</name>
</gene>
<dbReference type="Proteomes" id="UP001595882">
    <property type="component" value="Unassembled WGS sequence"/>
</dbReference>
<comment type="subunit">
    <text evidence="1">Interacts transiently with the RNA polymerase catalytic core formed by RpoA, RpoB, RpoC and RpoZ (2 alpha, 1 beta, 1 beta' and 1 omega subunit) to form the RNA polymerase holoenzyme that can initiate transcription.</text>
</comment>
<dbReference type="SUPFAM" id="SSF54427">
    <property type="entry name" value="NTF2-like"/>
    <property type="match status" value="1"/>
</dbReference>
<dbReference type="InterPro" id="IPR052704">
    <property type="entry name" value="ECF_Sigma-70_Domain"/>
</dbReference>
<evidence type="ECO:0000313" key="4">
    <source>
        <dbReference type="EMBL" id="MFC4402230.1"/>
    </source>
</evidence>
<dbReference type="InterPro" id="IPR013325">
    <property type="entry name" value="RNA_pol_sigma_r2"/>
</dbReference>
<dbReference type="InterPro" id="IPR014303">
    <property type="entry name" value="RNA_pol_sigma-70_ECF"/>
</dbReference>
<dbReference type="NCBIfam" id="NF007214">
    <property type="entry name" value="PRK09636.1"/>
    <property type="match status" value="1"/>
</dbReference>
<dbReference type="InterPro" id="IPR032710">
    <property type="entry name" value="NTF2-like_dom_sf"/>
</dbReference>
<dbReference type="InterPro" id="IPR013324">
    <property type="entry name" value="RNA_pol_sigma_r3/r4-like"/>
</dbReference>
<evidence type="ECO:0000313" key="5">
    <source>
        <dbReference type="Proteomes" id="UP001595882"/>
    </source>
</evidence>
<dbReference type="NCBIfam" id="TIGR02957">
    <property type="entry name" value="SigX4"/>
    <property type="match status" value="1"/>
</dbReference>
<feature type="domain" description="RNA polymerase sigma factor 70 region 4 type 2" evidence="3">
    <location>
        <begin position="103"/>
        <end position="153"/>
    </location>
</feature>
<organism evidence="4 5">
    <name type="scientific">Gracilibacillus xinjiangensis</name>
    <dbReference type="NCBI Taxonomy" id="1193282"/>
    <lineage>
        <taxon>Bacteria</taxon>
        <taxon>Bacillati</taxon>
        <taxon>Bacillota</taxon>
        <taxon>Bacilli</taxon>
        <taxon>Bacillales</taxon>
        <taxon>Bacillaceae</taxon>
        <taxon>Gracilibacillus</taxon>
    </lineage>
</organism>
<dbReference type="InterPro" id="IPR014284">
    <property type="entry name" value="RNA_pol_sigma-70_dom"/>
</dbReference>
<dbReference type="InterPro" id="IPR013249">
    <property type="entry name" value="RNA_pol_sigma70_r4_t2"/>
</dbReference>
<dbReference type="Pfam" id="PF08281">
    <property type="entry name" value="Sigma70_r4_2"/>
    <property type="match status" value="1"/>
</dbReference>
<protein>
    <submittedName>
        <fullName evidence="4">RNA polymerase sigma-70 factor</fullName>
    </submittedName>
</protein>
<dbReference type="Pfam" id="PF04542">
    <property type="entry name" value="Sigma70_r2"/>
    <property type="match status" value="1"/>
</dbReference>
<evidence type="ECO:0000256" key="1">
    <source>
        <dbReference type="ARBA" id="ARBA00011344"/>
    </source>
</evidence>
<dbReference type="PANTHER" id="PTHR30173:SF36">
    <property type="entry name" value="ECF RNA POLYMERASE SIGMA FACTOR SIGJ"/>
    <property type="match status" value="1"/>
</dbReference>
<proteinExistence type="predicted"/>
<dbReference type="InterPro" id="IPR036388">
    <property type="entry name" value="WH-like_DNA-bd_sf"/>
</dbReference>
<dbReference type="SUPFAM" id="SSF88946">
    <property type="entry name" value="Sigma2 domain of RNA polymerase sigma factors"/>
    <property type="match status" value="1"/>
</dbReference>
<dbReference type="PANTHER" id="PTHR30173">
    <property type="entry name" value="SIGMA 19 FACTOR"/>
    <property type="match status" value="1"/>
</dbReference>
<dbReference type="SUPFAM" id="SSF88659">
    <property type="entry name" value="Sigma3 and sigma4 domains of RNA polymerase sigma factors"/>
    <property type="match status" value="1"/>
</dbReference>
<dbReference type="NCBIfam" id="TIGR02937">
    <property type="entry name" value="sigma70-ECF"/>
    <property type="match status" value="1"/>
</dbReference>